<evidence type="ECO:0000256" key="1">
    <source>
        <dbReference type="ARBA" id="ARBA00022801"/>
    </source>
</evidence>
<dbReference type="Gene3D" id="3.40.50.1820">
    <property type="entry name" value="alpha/beta hydrolase"/>
    <property type="match status" value="1"/>
</dbReference>
<accession>A0A8J3JMB0</accession>
<dbReference type="GO" id="GO:0016787">
    <property type="term" value="F:hydrolase activity"/>
    <property type="evidence" value="ECO:0007669"/>
    <property type="project" value="UniProtKB-KW"/>
</dbReference>
<dbReference type="Proteomes" id="UP000601223">
    <property type="component" value="Unassembled WGS sequence"/>
</dbReference>
<gene>
    <name evidence="3" type="ORF">Cba03nite_64580</name>
</gene>
<organism evidence="3 4">
    <name type="scientific">Catellatospora bangladeshensis</name>
    <dbReference type="NCBI Taxonomy" id="310355"/>
    <lineage>
        <taxon>Bacteria</taxon>
        <taxon>Bacillati</taxon>
        <taxon>Actinomycetota</taxon>
        <taxon>Actinomycetes</taxon>
        <taxon>Micromonosporales</taxon>
        <taxon>Micromonosporaceae</taxon>
        <taxon>Catellatospora</taxon>
    </lineage>
</organism>
<dbReference type="InterPro" id="IPR029058">
    <property type="entry name" value="AB_hydrolase_fold"/>
</dbReference>
<dbReference type="RefSeq" id="WP_203754372.1">
    <property type="nucleotide sequence ID" value="NZ_BONF01000043.1"/>
</dbReference>
<dbReference type="SUPFAM" id="SSF53474">
    <property type="entry name" value="alpha/beta-Hydrolases"/>
    <property type="match status" value="1"/>
</dbReference>
<proteinExistence type="predicted"/>
<evidence type="ECO:0000313" key="3">
    <source>
        <dbReference type="EMBL" id="GIF85109.1"/>
    </source>
</evidence>
<dbReference type="InterPro" id="IPR013094">
    <property type="entry name" value="AB_hydrolase_3"/>
</dbReference>
<keyword evidence="4" id="KW-1185">Reference proteome</keyword>
<evidence type="ECO:0000259" key="2">
    <source>
        <dbReference type="Pfam" id="PF07859"/>
    </source>
</evidence>
<dbReference type="InterPro" id="IPR050300">
    <property type="entry name" value="GDXG_lipolytic_enzyme"/>
</dbReference>
<comment type="caution">
    <text evidence="3">The sequence shown here is derived from an EMBL/GenBank/DDBJ whole genome shotgun (WGS) entry which is preliminary data.</text>
</comment>
<sequence>MTEDRSVLSRSAPAPDATVRYGPLPEHVADAWHGDTRAAARPLVVFVHGGFWRPEYDRAHTHPLAAAIRDAGWTVCSIEYRREPGRPEHTVRDVAEALAAVPGAVEGHDGRVIVAGHSAGGHLALWAASAAPAPGQTGTLALAPVADLRLAEELHLDDGAVADFLGAEAASRADLDPARLPAPAGTTVLLHGLLDEIVPVAVAEAYTAAHPGSRLVTVPGAAHFAVIDPLSAAWPVVLAELERLSFPAAV</sequence>
<keyword evidence="1" id="KW-0378">Hydrolase</keyword>
<evidence type="ECO:0000313" key="4">
    <source>
        <dbReference type="Proteomes" id="UP000601223"/>
    </source>
</evidence>
<feature type="domain" description="Alpha/beta hydrolase fold-3" evidence="2">
    <location>
        <begin position="44"/>
        <end position="155"/>
    </location>
</feature>
<dbReference type="EMBL" id="BONF01000043">
    <property type="protein sequence ID" value="GIF85109.1"/>
    <property type="molecule type" value="Genomic_DNA"/>
</dbReference>
<dbReference type="PANTHER" id="PTHR48081:SF33">
    <property type="entry name" value="KYNURENINE FORMAMIDASE"/>
    <property type="match status" value="1"/>
</dbReference>
<dbReference type="AlphaFoldDB" id="A0A8J3JMB0"/>
<reference evidence="3 4" key="1">
    <citation type="submission" date="2021-01" db="EMBL/GenBank/DDBJ databases">
        <title>Whole genome shotgun sequence of Catellatospora bangladeshensis NBRC 107357.</title>
        <authorList>
            <person name="Komaki H."/>
            <person name="Tamura T."/>
        </authorList>
    </citation>
    <scope>NUCLEOTIDE SEQUENCE [LARGE SCALE GENOMIC DNA]</scope>
    <source>
        <strain evidence="3 4">NBRC 107357</strain>
    </source>
</reference>
<dbReference type="PANTHER" id="PTHR48081">
    <property type="entry name" value="AB HYDROLASE SUPERFAMILY PROTEIN C4A8.06C"/>
    <property type="match status" value="1"/>
</dbReference>
<name>A0A8J3JMB0_9ACTN</name>
<dbReference type="Pfam" id="PF07859">
    <property type="entry name" value="Abhydrolase_3"/>
    <property type="match status" value="1"/>
</dbReference>
<protein>
    <submittedName>
        <fullName evidence="3">Lipase</fullName>
    </submittedName>
</protein>